<dbReference type="FunFam" id="3.20.20.105:FF:000001">
    <property type="entry name" value="Queuine tRNA-ribosyltransferase"/>
    <property type="match status" value="1"/>
</dbReference>
<gene>
    <name evidence="7 9" type="primary">tgt</name>
    <name evidence="9" type="ORF">GZH47_27630</name>
</gene>
<name>A0A6C0P754_9BACL</name>
<dbReference type="Gene3D" id="3.20.20.105">
    <property type="entry name" value="Queuine tRNA-ribosyltransferase-like"/>
    <property type="match status" value="1"/>
</dbReference>
<feature type="binding site" evidence="7">
    <location>
        <position position="307"/>
    </location>
    <ligand>
        <name>Zn(2+)</name>
        <dbReference type="ChEBI" id="CHEBI:29105"/>
    </ligand>
</feature>
<feature type="active site" description="Nucleophile" evidence="7">
    <location>
        <position position="267"/>
    </location>
</feature>
<dbReference type="RefSeq" id="WP_162644189.1">
    <property type="nucleotide sequence ID" value="NZ_CP048286.1"/>
</dbReference>
<feature type="region of interest" description="RNA binding; important for wobble base 34 recognition" evidence="7">
    <location>
        <begin position="272"/>
        <end position="276"/>
    </location>
</feature>
<organism evidence="9 10">
    <name type="scientific">Paenibacillus rhizovicinus</name>
    <dbReference type="NCBI Taxonomy" id="2704463"/>
    <lineage>
        <taxon>Bacteria</taxon>
        <taxon>Bacillati</taxon>
        <taxon>Bacillota</taxon>
        <taxon>Bacilli</taxon>
        <taxon>Bacillales</taxon>
        <taxon>Paenibacillaceae</taxon>
        <taxon>Paenibacillus</taxon>
    </lineage>
</organism>
<feature type="binding site" evidence="7">
    <location>
        <begin position="93"/>
        <end position="97"/>
    </location>
    <ligand>
        <name>substrate</name>
    </ligand>
</feature>
<evidence type="ECO:0000256" key="6">
    <source>
        <dbReference type="ARBA" id="ARBA00050112"/>
    </source>
</evidence>
<dbReference type="InterPro" id="IPR002616">
    <property type="entry name" value="tRNA_ribo_trans-like"/>
</dbReference>
<evidence type="ECO:0000256" key="2">
    <source>
        <dbReference type="ARBA" id="ARBA00022679"/>
    </source>
</evidence>
<dbReference type="UniPathway" id="UPA00392"/>
<feature type="binding site" evidence="7">
    <location>
        <position position="310"/>
    </location>
    <ligand>
        <name>Zn(2+)</name>
        <dbReference type="ChEBI" id="CHEBI:29105"/>
    </ligand>
</feature>
<keyword evidence="10" id="KW-1185">Reference proteome</keyword>
<protein>
    <recommendedName>
        <fullName evidence="7">Queuine tRNA-ribosyltransferase</fullName>
        <ecNumber evidence="7">2.4.2.29</ecNumber>
    </recommendedName>
    <alternativeName>
        <fullName evidence="7">Guanine insertion enzyme</fullName>
    </alternativeName>
    <alternativeName>
        <fullName evidence="7">tRNA-guanine transglycosylase</fullName>
    </alternativeName>
</protein>
<dbReference type="PANTHER" id="PTHR46499">
    <property type="entry name" value="QUEUINE TRNA-RIBOSYLTRANSFERASE"/>
    <property type="match status" value="1"/>
</dbReference>
<dbReference type="Proteomes" id="UP000479114">
    <property type="component" value="Chromosome"/>
</dbReference>
<dbReference type="EC" id="2.4.2.29" evidence="7"/>
<evidence type="ECO:0000256" key="1">
    <source>
        <dbReference type="ARBA" id="ARBA00022676"/>
    </source>
</evidence>
<dbReference type="GO" id="GO:0008479">
    <property type="term" value="F:tRNA-guanosine(34) queuine transglycosylase activity"/>
    <property type="evidence" value="ECO:0007669"/>
    <property type="project" value="UniProtKB-UniRule"/>
</dbReference>
<evidence type="ECO:0000256" key="7">
    <source>
        <dbReference type="HAMAP-Rule" id="MF_00168"/>
    </source>
</evidence>
<keyword evidence="5 7" id="KW-0862">Zinc</keyword>
<evidence type="ECO:0000313" key="9">
    <source>
        <dbReference type="EMBL" id="QHW34196.1"/>
    </source>
</evidence>
<feature type="active site" description="Proton acceptor" evidence="7">
    <location>
        <position position="93"/>
    </location>
</feature>
<comment type="cofactor">
    <cofactor evidence="7">
        <name>Zn(2+)</name>
        <dbReference type="ChEBI" id="CHEBI:29105"/>
    </cofactor>
    <text evidence="7">Binds 1 zinc ion per subunit.</text>
</comment>
<dbReference type="GO" id="GO:0046872">
    <property type="term" value="F:metal ion binding"/>
    <property type="evidence" value="ECO:0007669"/>
    <property type="project" value="UniProtKB-KW"/>
</dbReference>
<evidence type="ECO:0000256" key="3">
    <source>
        <dbReference type="ARBA" id="ARBA00022694"/>
    </source>
</evidence>
<dbReference type="SUPFAM" id="SSF51713">
    <property type="entry name" value="tRNA-guanine transglycosylase"/>
    <property type="match status" value="1"/>
</dbReference>
<dbReference type="InterPro" id="IPR050076">
    <property type="entry name" value="ArchSynthase1/Queuine_TRR"/>
</dbReference>
<feature type="binding site" evidence="7">
    <location>
        <position position="147"/>
    </location>
    <ligand>
        <name>substrate</name>
    </ligand>
</feature>
<dbReference type="GO" id="GO:0005829">
    <property type="term" value="C:cytosol"/>
    <property type="evidence" value="ECO:0007669"/>
    <property type="project" value="TreeGrafter"/>
</dbReference>
<dbReference type="PANTHER" id="PTHR46499:SF1">
    <property type="entry name" value="QUEUINE TRNA-RIBOSYLTRANSFERASE"/>
    <property type="match status" value="1"/>
</dbReference>
<feature type="region of interest" description="RNA binding" evidence="7">
    <location>
        <begin position="248"/>
        <end position="254"/>
    </location>
</feature>
<evidence type="ECO:0000256" key="5">
    <source>
        <dbReference type="ARBA" id="ARBA00022833"/>
    </source>
</evidence>
<feature type="binding site" evidence="7">
    <location>
        <position position="190"/>
    </location>
    <ligand>
        <name>substrate</name>
    </ligand>
</feature>
<feature type="binding site" evidence="7">
    <location>
        <position position="217"/>
    </location>
    <ligand>
        <name>substrate</name>
    </ligand>
</feature>
<dbReference type="HAMAP" id="MF_00168">
    <property type="entry name" value="Q_tRNA_Tgt"/>
    <property type="match status" value="1"/>
</dbReference>
<comment type="function">
    <text evidence="7">Catalyzes the base-exchange of a guanine (G) residue with the queuine precursor 7-aminomethyl-7-deazaguanine (PreQ1) at position 34 (anticodon wobble position) in tRNAs with GU(N) anticodons (tRNA-Asp, -Asn, -His and -Tyr). Catalysis occurs through a double-displacement mechanism. The nucleophile active site attacks the C1' of nucleotide 34 to detach the guanine base from the RNA, forming a covalent enzyme-RNA intermediate. The proton acceptor active site deprotonates the incoming PreQ1, allowing a nucleophilic attack on the C1' of the ribose to form the product. After dissociation, two additional enzymatic reactions on the tRNA convert PreQ1 to queuine (Q), resulting in the hypermodified nucleoside queuosine (7-(((4,5-cis-dihydroxy-2-cyclopenten-1-yl)amino)methyl)-7-deazaguanosine).</text>
</comment>
<dbReference type="AlphaFoldDB" id="A0A6C0P754"/>
<comment type="pathway">
    <text evidence="7">tRNA modification; tRNA-queuosine biosynthesis.</text>
</comment>
<dbReference type="NCBIfam" id="TIGR00449">
    <property type="entry name" value="tgt_general"/>
    <property type="match status" value="1"/>
</dbReference>
<feature type="binding site" evidence="7">
    <location>
        <position position="336"/>
    </location>
    <ligand>
        <name>Zn(2+)</name>
        <dbReference type="ChEBI" id="CHEBI:29105"/>
    </ligand>
</feature>
<proteinExistence type="inferred from homology"/>
<dbReference type="InterPro" id="IPR004803">
    <property type="entry name" value="TGT"/>
</dbReference>
<keyword evidence="3 7" id="KW-0819">tRNA processing</keyword>
<dbReference type="Pfam" id="PF01702">
    <property type="entry name" value="TGT"/>
    <property type="match status" value="1"/>
</dbReference>
<dbReference type="EMBL" id="CP048286">
    <property type="protein sequence ID" value="QHW34196.1"/>
    <property type="molecule type" value="Genomic_DNA"/>
</dbReference>
<comment type="similarity">
    <text evidence="7">Belongs to the queuine tRNA-ribosyltransferase family.</text>
</comment>
<evidence type="ECO:0000256" key="4">
    <source>
        <dbReference type="ARBA" id="ARBA00022785"/>
    </source>
</evidence>
<feature type="binding site" evidence="7">
    <location>
        <position position="305"/>
    </location>
    <ligand>
        <name>Zn(2+)</name>
        <dbReference type="ChEBI" id="CHEBI:29105"/>
    </ligand>
</feature>
<comment type="subunit">
    <text evidence="7">Homodimer. Within each dimer, one monomer is responsible for RNA recognition and catalysis, while the other monomer binds to the replacement base PreQ1.</text>
</comment>
<dbReference type="KEGG" id="prz:GZH47_27630"/>
<feature type="domain" description="tRNA-guanine(15) transglycosylase-like" evidence="8">
    <location>
        <begin position="14"/>
        <end position="368"/>
    </location>
</feature>
<sequence>MAVKYELLKTCKQTGARLGRVHTPHGVIETPAFMPVGTQATVKTMSPEELKTMDAQIILSNTYHLFIRPGHETVRKAGGLHKFMNWDRPILTDSGGFQVFSLSNMRKIKEEGVEFRNHLNGDKMFISPEKAMEIQNALGSDIMMAFDECAPYPADYDYVKNSLERTTRWAERCLASHARPHDQALFAIVQGGMYEDLRRQSALELTSMDFPGYAIGGLSVGEPKELMYNVLDCTVPLLPANKPRYLMGVGSPDALLDGAIRGIDMFDCVLPTRIARNGTTMTSQGRLVIRNAKFAEDFGPLDPECSCYTCTNYSRAYIRHLIKADETFGIRLTTIHNLHFLLDLMRGVRQAIMEDRLLDFRNAFFTKYGLFENDKGF</sequence>
<evidence type="ECO:0000259" key="8">
    <source>
        <dbReference type="Pfam" id="PF01702"/>
    </source>
</evidence>
<keyword evidence="2 7" id="KW-0808">Transferase</keyword>
<accession>A0A6C0P754</accession>
<evidence type="ECO:0000313" key="10">
    <source>
        <dbReference type="Proteomes" id="UP000479114"/>
    </source>
</evidence>
<keyword evidence="7" id="KW-0479">Metal-binding</keyword>
<reference evidence="9 10" key="1">
    <citation type="submission" date="2020-02" db="EMBL/GenBank/DDBJ databases">
        <title>Paenibacillus sp. nov., isolated from rhizosphere soil of tomato.</title>
        <authorList>
            <person name="Weon H.-Y."/>
            <person name="Lee S.A."/>
        </authorList>
    </citation>
    <scope>NUCLEOTIDE SEQUENCE [LARGE SCALE GENOMIC DNA]</scope>
    <source>
        <strain evidence="9 10">14171R-81</strain>
    </source>
</reference>
<dbReference type="InterPro" id="IPR036511">
    <property type="entry name" value="TGT-like_sf"/>
</dbReference>
<keyword evidence="1 7" id="KW-0328">Glycosyltransferase</keyword>
<comment type="catalytic activity">
    <reaction evidence="6 7">
        <text>7-aminomethyl-7-carbaguanine + guanosine(34) in tRNA = 7-aminomethyl-7-carbaguanosine(34) in tRNA + guanine</text>
        <dbReference type="Rhea" id="RHEA:24104"/>
        <dbReference type="Rhea" id="RHEA-COMP:10341"/>
        <dbReference type="Rhea" id="RHEA-COMP:10342"/>
        <dbReference type="ChEBI" id="CHEBI:16235"/>
        <dbReference type="ChEBI" id="CHEBI:58703"/>
        <dbReference type="ChEBI" id="CHEBI:74269"/>
        <dbReference type="ChEBI" id="CHEBI:82833"/>
        <dbReference type="EC" id="2.4.2.29"/>
    </reaction>
</comment>
<dbReference type="GO" id="GO:0008616">
    <property type="term" value="P:tRNA queuosine(34) biosynthetic process"/>
    <property type="evidence" value="ECO:0007669"/>
    <property type="project" value="UniProtKB-UniRule"/>
</dbReference>
<keyword evidence="4 7" id="KW-0671">Queuosine biosynthesis</keyword>
<dbReference type="NCBIfam" id="TIGR00430">
    <property type="entry name" value="Q_tRNA_tgt"/>
    <property type="match status" value="1"/>
</dbReference>